<evidence type="ECO:0000256" key="3">
    <source>
        <dbReference type="ARBA" id="ARBA00022692"/>
    </source>
</evidence>
<keyword evidence="3 6" id="KW-0812">Transmembrane</keyword>
<feature type="transmembrane region" description="Helical" evidence="6">
    <location>
        <begin position="35"/>
        <end position="54"/>
    </location>
</feature>
<feature type="transmembrane region" description="Helical" evidence="6">
    <location>
        <begin position="485"/>
        <end position="503"/>
    </location>
</feature>
<gene>
    <name evidence="9" type="ORF">HRQ87_12830</name>
</gene>
<evidence type="ECO:0000256" key="1">
    <source>
        <dbReference type="ARBA" id="ARBA00004651"/>
    </source>
</evidence>
<feature type="transmembrane region" description="Helical" evidence="6">
    <location>
        <begin position="61"/>
        <end position="80"/>
    </location>
</feature>
<dbReference type="InterPro" id="IPR025405">
    <property type="entry name" value="DUF4131"/>
</dbReference>
<dbReference type="InterPro" id="IPR004477">
    <property type="entry name" value="ComEC_N"/>
</dbReference>
<feature type="transmembrane region" description="Helical" evidence="6">
    <location>
        <begin position="361"/>
        <end position="380"/>
    </location>
</feature>
<dbReference type="Pfam" id="PF13567">
    <property type="entry name" value="DUF4131"/>
    <property type="match status" value="1"/>
</dbReference>
<evidence type="ECO:0000256" key="5">
    <source>
        <dbReference type="ARBA" id="ARBA00023136"/>
    </source>
</evidence>
<evidence type="ECO:0000256" key="6">
    <source>
        <dbReference type="SAM" id="Phobius"/>
    </source>
</evidence>
<feature type="domain" description="DUF4131" evidence="8">
    <location>
        <begin position="38"/>
        <end position="190"/>
    </location>
</feature>
<dbReference type="PANTHER" id="PTHR30619">
    <property type="entry name" value="DNA INTERNALIZATION/COMPETENCE PROTEIN COMEC/REC2"/>
    <property type="match status" value="1"/>
</dbReference>
<keyword evidence="5 6" id="KW-0472">Membrane</keyword>
<keyword evidence="10" id="KW-1185">Reference proteome</keyword>
<comment type="caution">
    <text evidence="9">The sequence shown here is derived from an EMBL/GenBank/DDBJ whole genome shotgun (WGS) entry which is preliminary data.</text>
</comment>
<proteinExistence type="predicted"/>
<feature type="transmembrane region" description="Helical" evidence="6">
    <location>
        <begin position="338"/>
        <end position="355"/>
    </location>
</feature>
<feature type="transmembrane region" description="Helical" evidence="6">
    <location>
        <begin position="252"/>
        <end position="278"/>
    </location>
</feature>
<protein>
    <submittedName>
        <fullName evidence="9">ComEC/Rec2 family competence protein</fullName>
    </submittedName>
</protein>
<accession>A0ABX2IZC3</accession>
<organism evidence="9 10">
    <name type="scientific">Parasulfitobacter algicola</name>
    <dbReference type="NCBI Taxonomy" id="2614809"/>
    <lineage>
        <taxon>Bacteria</taxon>
        <taxon>Pseudomonadati</taxon>
        <taxon>Pseudomonadota</taxon>
        <taxon>Alphaproteobacteria</taxon>
        <taxon>Rhodobacterales</taxon>
        <taxon>Roseobacteraceae</taxon>
        <taxon>Parasulfitobacter</taxon>
    </lineage>
</organism>
<name>A0ABX2IZC3_9RHOB</name>
<dbReference type="InterPro" id="IPR052159">
    <property type="entry name" value="Competence_DNA_uptake"/>
</dbReference>
<dbReference type="Pfam" id="PF03772">
    <property type="entry name" value="Competence"/>
    <property type="match status" value="1"/>
</dbReference>
<evidence type="ECO:0000259" key="8">
    <source>
        <dbReference type="Pfam" id="PF13567"/>
    </source>
</evidence>
<comment type="subcellular location">
    <subcellularLocation>
        <location evidence="1">Cell membrane</location>
        <topology evidence="1">Multi-pass membrane protein</topology>
    </subcellularLocation>
</comment>
<dbReference type="PANTHER" id="PTHR30619:SF1">
    <property type="entry name" value="RECOMBINATION PROTEIN 2"/>
    <property type="match status" value="1"/>
</dbReference>
<feature type="transmembrane region" description="Helical" evidence="6">
    <location>
        <begin position="12"/>
        <end position="29"/>
    </location>
</feature>
<feature type="transmembrane region" description="Helical" evidence="6">
    <location>
        <begin position="392"/>
        <end position="414"/>
    </location>
</feature>
<feature type="transmembrane region" description="Helical" evidence="6">
    <location>
        <begin position="290"/>
        <end position="308"/>
    </location>
</feature>
<evidence type="ECO:0000256" key="4">
    <source>
        <dbReference type="ARBA" id="ARBA00022989"/>
    </source>
</evidence>
<evidence type="ECO:0000256" key="2">
    <source>
        <dbReference type="ARBA" id="ARBA00022475"/>
    </source>
</evidence>
<evidence type="ECO:0000313" key="9">
    <source>
        <dbReference type="EMBL" id="NSX55688.1"/>
    </source>
</evidence>
<feature type="transmembrane region" description="Helical" evidence="6">
    <location>
        <begin position="454"/>
        <end position="473"/>
    </location>
</feature>
<feature type="transmembrane region" description="Helical" evidence="6">
    <location>
        <begin position="420"/>
        <end position="447"/>
    </location>
</feature>
<dbReference type="EMBL" id="JABUFE010000007">
    <property type="protein sequence ID" value="NSX55688.1"/>
    <property type="molecule type" value="Genomic_DNA"/>
</dbReference>
<reference evidence="9 10" key="1">
    <citation type="submission" date="2020-06" db="EMBL/GenBank/DDBJ databases">
        <title>Sulfitobacter algicola sp. nov., isolated from green algae.</title>
        <authorList>
            <person name="Wang C."/>
        </authorList>
    </citation>
    <scope>NUCLEOTIDE SEQUENCE [LARGE SCALE GENOMIC DNA]</scope>
    <source>
        <strain evidence="9 10">1151</strain>
    </source>
</reference>
<dbReference type="Proteomes" id="UP000777935">
    <property type="component" value="Unassembled WGS sequence"/>
</dbReference>
<keyword evidence="2" id="KW-1003">Cell membrane</keyword>
<sequence length="678" mass="72793">MGMLAAQRGHLFPWVPVFMGIGIAWYFMLPAEPTRFHIGLSGAFVIAPLVLRLVRLVRISFVMIPFALIAFGLLLGALRANMVAEPVLGWRYYGAVEGRIIAIDRSQSDVPRLTLDQVILDNVSPERTPTRVRVSLHGEQKYLTPKPGMTVILTAHLSPPQGAVEPGGFDFQRMAWFRRLGAVGYTRTPALVLEPARDRSFSLMIARLRQSISQGVQARMPGDAGAFAAAILTGDRSGIGQDALEDLRASNLAHLLAISGLHMGLLTAFVFGAVRFGIALIPAIALRVQAKKVAAVVALAAAAFYLMLSGGSVATERAFIMVAVMLIAILCNRRALTLRAVALAAVIVLVLRPEALMGPGFQMSFAATTALVAVFGAIRGRDRALPKFLRPIFGLIMSSAVAGAATAPFAAAHFNQIAHYGLLANVLTVPLMGAVIIPCAVIGGLLWPLGLDWIAFYIMGLGIEWIIFVADWIAGLDGSLSHVPAPGLVVLPLVTLGGLFVILWRDRTRWVGVVPILGTMVLWAQVERPVVLISESGGLVGVMTPQGRALSKPRGEGFIALSWLENDGDTALQEDAAARRTPGMIRVGGQSLLHATGKSARQQASDCDGAAWLIVNVDIEEMPDCTVLTPDILRQTGAVAISHDLKITTAREAAGLRLWNQQQFDQDMPELMLTRKPD</sequence>
<evidence type="ECO:0000259" key="7">
    <source>
        <dbReference type="Pfam" id="PF03772"/>
    </source>
</evidence>
<keyword evidence="4 6" id="KW-1133">Transmembrane helix</keyword>
<dbReference type="NCBIfam" id="TIGR00360">
    <property type="entry name" value="ComEC_N-term"/>
    <property type="match status" value="1"/>
</dbReference>
<feature type="domain" description="ComEC/Rec2-related protein" evidence="7">
    <location>
        <begin position="231"/>
        <end position="507"/>
    </location>
</feature>
<evidence type="ECO:0000313" key="10">
    <source>
        <dbReference type="Proteomes" id="UP000777935"/>
    </source>
</evidence>